<dbReference type="EMBL" id="CP036259">
    <property type="protein sequence ID" value="QDR81358.1"/>
    <property type="molecule type" value="Genomic_DNA"/>
</dbReference>
<reference evidence="1 2" key="1">
    <citation type="submission" date="2019-02" db="EMBL/GenBank/DDBJ databases">
        <title>Closed genome of Sporomusa termitida DSM 4440.</title>
        <authorList>
            <person name="Poehlein A."/>
            <person name="Daniel R."/>
        </authorList>
    </citation>
    <scope>NUCLEOTIDE SEQUENCE [LARGE SCALE GENOMIC DNA]</scope>
    <source>
        <strain evidence="1 2">DSM 4440</strain>
    </source>
</reference>
<proteinExistence type="predicted"/>
<organism evidence="1 2">
    <name type="scientific">Sporomusa termitida</name>
    <dbReference type="NCBI Taxonomy" id="2377"/>
    <lineage>
        <taxon>Bacteria</taxon>
        <taxon>Bacillati</taxon>
        <taxon>Bacillota</taxon>
        <taxon>Negativicutes</taxon>
        <taxon>Selenomonadales</taxon>
        <taxon>Sporomusaceae</taxon>
        <taxon>Sporomusa</taxon>
    </lineage>
</organism>
<name>A0A517DVJ5_9FIRM</name>
<protein>
    <submittedName>
        <fullName evidence="1">Uncharacterized protein</fullName>
    </submittedName>
</protein>
<dbReference type="OrthoDB" id="9927836at2"/>
<evidence type="ECO:0000313" key="2">
    <source>
        <dbReference type="Proteomes" id="UP000320776"/>
    </source>
</evidence>
<keyword evidence="2" id="KW-1185">Reference proteome</keyword>
<dbReference type="AlphaFoldDB" id="A0A517DVJ5"/>
<gene>
    <name evidence="1" type="ORF">SPTER_27370</name>
</gene>
<sequence length="61" mass="7117">MKYPKGTIFESNGELYRVVDRLNIVNGSYVLAYQDDENDEVLFTEDEIEEGLEEGWLTIKK</sequence>
<dbReference type="RefSeq" id="WP_144350857.1">
    <property type="nucleotide sequence ID" value="NZ_CP036259.1"/>
</dbReference>
<dbReference type="Proteomes" id="UP000320776">
    <property type="component" value="Chromosome"/>
</dbReference>
<evidence type="ECO:0000313" key="1">
    <source>
        <dbReference type="EMBL" id="QDR81358.1"/>
    </source>
</evidence>
<accession>A0A517DVJ5</accession>
<dbReference type="KEGG" id="sted:SPTER_27370"/>